<keyword evidence="2" id="KW-1185">Reference proteome</keyword>
<dbReference type="AlphaFoldDB" id="A0A835MT93"/>
<organism evidence="1 2">
    <name type="scientific">Salix dunnii</name>
    <dbReference type="NCBI Taxonomy" id="1413687"/>
    <lineage>
        <taxon>Eukaryota</taxon>
        <taxon>Viridiplantae</taxon>
        <taxon>Streptophyta</taxon>
        <taxon>Embryophyta</taxon>
        <taxon>Tracheophyta</taxon>
        <taxon>Spermatophyta</taxon>
        <taxon>Magnoliopsida</taxon>
        <taxon>eudicotyledons</taxon>
        <taxon>Gunneridae</taxon>
        <taxon>Pentapetalae</taxon>
        <taxon>rosids</taxon>
        <taxon>fabids</taxon>
        <taxon>Malpighiales</taxon>
        <taxon>Salicaceae</taxon>
        <taxon>Saliceae</taxon>
        <taxon>Salix</taxon>
    </lineage>
</organism>
<sequence>MALKETDITKEKLITLLPVASSTNNKADSPRIAIRPFTLSLYGLNPNSTFNPSETDFFKGTGGRYIPDPDPAPDFPFFAFRSSAFLPVPLLYRSRTWDSRLSNWSSGADPGFDSGSWVASALLSSVVARVMKGSLGERCRPSMVDALQPKHLAQQACRSLKQKGPICDDQGNLSTNPKNPRRKDFIACETRL</sequence>
<proteinExistence type="predicted"/>
<gene>
    <name evidence="1" type="ORF">SADUNF_Sadunf08G0036400</name>
</gene>
<evidence type="ECO:0000313" key="1">
    <source>
        <dbReference type="EMBL" id="KAF9676760.1"/>
    </source>
</evidence>
<evidence type="ECO:0000313" key="2">
    <source>
        <dbReference type="Proteomes" id="UP000657918"/>
    </source>
</evidence>
<dbReference type="Proteomes" id="UP000657918">
    <property type="component" value="Chromosome 8"/>
</dbReference>
<dbReference type="EMBL" id="JADGMS010000008">
    <property type="protein sequence ID" value="KAF9676760.1"/>
    <property type="molecule type" value="Genomic_DNA"/>
</dbReference>
<comment type="caution">
    <text evidence="1">The sequence shown here is derived from an EMBL/GenBank/DDBJ whole genome shotgun (WGS) entry which is preliminary data.</text>
</comment>
<name>A0A835MT93_9ROSI</name>
<reference evidence="1 2" key="1">
    <citation type="submission" date="2020-10" db="EMBL/GenBank/DDBJ databases">
        <title>Plant Genome Project.</title>
        <authorList>
            <person name="Zhang R.-G."/>
        </authorList>
    </citation>
    <scope>NUCLEOTIDE SEQUENCE [LARGE SCALE GENOMIC DNA]</scope>
    <source>
        <strain evidence="1">FAFU-HL-1</strain>
        <tissue evidence="1">Leaf</tissue>
    </source>
</reference>
<protein>
    <submittedName>
        <fullName evidence="1">Uncharacterized protein</fullName>
    </submittedName>
</protein>
<accession>A0A835MT93</accession>